<accession>A0A1L9PTL0</accession>
<organism evidence="6 7">
    <name type="scientific">Aspergillus versicolor CBS 583.65</name>
    <dbReference type="NCBI Taxonomy" id="1036611"/>
    <lineage>
        <taxon>Eukaryota</taxon>
        <taxon>Fungi</taxon>
        <taxon>Dikarya</taxon>
        <taxon>Ascomycota</taxon>
        <taxon>Pezizomycotina</taxon>
        <taxon>Eurotiomycetes</taxon>
        <taxon>Eurotiomycetidae</taxon>
        <taxon>Eurotiales</taxon>
        <taxon>Aspergillaceae</taxon>
        <taxon>Aspergillus</taxon>
        <taxon>Aspergillus subgen. Nidulantes</taxon>
    </lineage>
</organism>
<evidence type="ECO:0000256" key="4">
    <source>
        <dbReference type="ARBA" id="ARBA00023163"/>
    </source>
</evidence>
<keyword evidence="4" id="KW-0804">Transcription</keyword>
<keyword evidence="3" id="KW-0805">Transcription regulation</keyword>
<dbReference type="AlphaFoldDB" id="A0A1L9PTL0"/>
<dbReference type="STRING" id="1036611.A0A1L9PTL0"/>
<dbReference type="EMBL" id="KV878132">
    <property type="protein sequence ID" value="OJJ04858.1"/>
    <property type="molecule type" value="Genomic_DNA"/>
</dbReference>
<gene>
    <name evidence="6" type="ORF">ASPVEDRAFT_153182</name>
</gene>
<dbReference type="PANTHER" id="PTHR47660:SF2">
    <property type="entry name" value="TRANSCRIPTION FACTOR WITH C2H2 AND ZN(2)-CYS(6) DNA BINDING DOMAIN (EUROFUNG)"/>
    <property type="match status" value="1"/>
</dbReference>
<evidence type="ECO:0000256" key="1">
    <source>
        <dbReference type="ARBA" id="ARBA00022723"/>
    </source>
</evidence>
<evidence type="ECO:0000256" key="2">
    <source>
        <dbReference type="ARBA" id="ARBA00022833"/>
    </source>
</evidence>
<evidence type="ECO:0008006" key="8">
    <source>
        <dbReference type="Google" id="ProtNLM"/>
    </source>
</evidence>
<dbReference type="VEuPathDB" id="FungiDB:ASPVEDRAFT_153182"/>
<proteinExistence type="predicted"/>
<keyword evidence="1" id="KW-0479">Metal-binding</keyword>
<name>A0A1L9PTL0_ASPVE</name>
<keyword evidence="5" id="KW-0539">Nucleus</keyword>
<evidence type="ECO:0000313" key="6">
    <source>
        <dbReference type="EMBL" id="OJJ04858.1"/>
    </source>
</evidence>
<dbReference type="CDD" id="cd12148">
    <property type="entry name" value="fungal_TF_MHR"/>
    <property type="match status" value="1"/>
</dbReference>
<dbReference type="Proteomes" id="UP000184073">
    <property type="component" value="Unassembled WGS sequence"/>
</dbReference>
<keyword evidence="2" id="KW-0862">Zinc</keyword>
<dbReference type="OrthoDB" id="4445728at2759"/>
<evidence type="ECO:0000256" key="5">
    <source>
        <dbReference type="ARBA" id="ARBA00023242"/>
    </source>
</evidence>
<dbReference type="GO" id="GO:0046872">
    <property type="term" value="F:metal ion binding"/>
    <property type="evidence" value="ECO:0007669"/>
    <property type="project" value="UniProtKB-KW"/>
</dbReference>
<keyword evidence="7" id="KW-1185">Reference proteome</keyword>
<dbReference type="RefSeq" id="XP_040670620.1">
    <property type="nucleotide sequence ID" value="XM_040808340.1"/>
</dbReference>
<sequence length="752" mass="83050">MFASENHFSHDGYIDMDWTLLGDSSSDLQAALQGPPITASSSSGYSLYPDEGPGCYALEDLLPGDHFPFSPFPELPSPTPYLTNLTDTDGSLCDIPSSITATDNILSLQAADIQPQAEALDGWPIFKCNPIVPSSECTPTAARHVNNLQTLLESCTEPIENSGLTESTSALAPLLATTRERLTAVLQGLFNEAQHVYSLRNRAIETNTASGYTTPNPIGPGPSILLLPPPPVLESILRSCLVAYSPYYPFITSASSTVNKRMESSRRPILPSIFLLLMLAAGAMTVGAGETNNQMAHGLVEICRISLRRQIEQDVQLAFDPEVLECALLLTIVAVWSGDKWQMDIAICQKAMFLEMHSQAGFQENREAQLAKLKSTDVAQCCQVWEENERKNRITYSWLILDQEICLSQDIPSTSYLSIINLDVPIPSGDSNSSLNSVKRWMQGISQSSDHDPIPPSLDEYVRQFRETNDVHSMRDVSPTSLRLLLCYLQNTVAHLRCSVDRIPAPGKSERHRAVGQTSLVLLSVQFQEVQELLHKWYILARAHSASNSTDDVPSMPDSDARASTANMILYHLIMLNTMVSFPEIERMARIEPGSQVPKPGPAPWKHPYHLENTRDIYVHCGQVLRLVRGTPESSRPVWWAGAVYRVALVAWANSLNDTKAQSQSQETVVLDDLPPEHPSILAYLDHQSELVPMFSDPSGTLVSLHVPVDIIHHCAGVLDSDVQTKFSMGIQQKLLSMAQRWGRFTHGSTCD</sequence>
<evidence type="ECO:0000313" key="7">
    <source>
        <dbReference type="Proteomes" id="UP000184073"/>
    </source>
</evidence>
<dbReference type="PANTHER" id="PTHR47660">
    <property type="entry name" value="TRANSCRIPTION FACTOR WITH C2H2 AND ZN(2)-CYS(6) DNA BINDING DOMAIN (EUROFUNG)-RELATED-RELATED"/>
    <property type="match status" value="1"/>
</dbReference>
<protein>
    <recommendedName>
        <fullName evidence="8">Transcription factor domain-containing protein</fullName>
    </recommendedName>
</protein>
<dbReference type="GeneID" id="63723851"/>
<evidence type="ECO:0000256" key="3">
    <source>
        <dbReference type="ARBA" id="ARBA00023015"/>
    </source>
</evidence>
<reference evidence="7" key="1">
    <citation type="journal article" date="2017" name="Genome Biol.">
        <title>Comparative genomics reveals high biological diversity and specific adaptations in the industrially and medically important fungal genus Aspergillus.</title>
        <authorList>
            <person name="de Vries R.P."/>
            <person name="Riley R."/>
            <person name="Wiebenga A."/>
            <person name="Aguilar-Osorio G."/>
            <person name="Amillis S."/>
            <person name="Uchima C.A."/>
            <person name="Anderluh G."/>
            <person name="Asadollahi M."/>
            <person name="Askin M."/>
            <person name="Barry K."/>
            <person name="Battaglia E."/>
            <person name="Bayram O."/>
            <person name="Benocci T."/>
            <person name="Braus-Stromeyer S.A."/>
            <person name="Caldana C."/>
            <person name="Canovas D."/>
            <person name="Cerqueira G.C."/>
            <person name="Chen F."/>
            <person name="Chen W."/>
            <person name="Choi C."/>
            <person name="Clum A."/>
            <person name="Dos Santos R.A."/>
            <person name="Damasio A.R."/>
            <person name="Diallinas G."/>
            <person name="Emri T."/>
            <person name="Fekete E."/>
            <person name="Flipphi M."/>
            <person name="Freyberg S."/>
            <person name="Gallo A."/>
            <person name="Gournas C."/>
            <person name="Habgood R."/>
            <person name="Hainaut M."/>
            <person name="Harispe M.L."/>
            <person name="Henrissat B."/>
            <person name="Hilden K.S."/>
            <person name="Hope R."/>
            <person name="Hossain A."/>
            <person name="Karabika E."/>
            <person name="Karaffa L."/>
            <person name="Karanyi Z."/>
            <person name="Krasevec N."/>
            <person name="Kuo A."/>
            <person name="Kusch H."/>
            <person name="LaButti K."/>
            <person name="Lagendijk E.L."/>
            <person name="Lapidus A."/>
            <person name="Levasseur A."/>
            <person name="Lindquist E."/>
            <person name="Lipzen A."/>
            <person name="Logrieco A.F."/>
            <person name="MacCabe A."/>
            <person name="Maekelae M.R."/>
            <person name="Malavazi I."/>
            <person name="Melin P."/>
            <person name="Meyer V."/>
            <person name="Mielnichuk N."/>
            <person name="Miskei M."/>
            <person name="Molnar A.P."/>
            <person name="Mule G."/>
            <person name="Ngan C.Y."/>
            <person name="Orejas M."/>
            <person name="Orosz E."/>
            <person name="Ouedraogo J.P."/>
            <person name="Overkamp K.M."/>
            <person name="Park H.-S."/>
            <person name="Perrone G."/>
            <person name="Piumi F."/>
            <person name="Punt P.J."/>
            <person name="Ram A.F."/>
            <person name="Ramon A."/>
            <person name="Rauscher S."/>
            <person name="Record E."/>
            <person name="Riano-Pachon D.M."/>
            <person name="Robert V."/>
            <person name="Roehrig J."/>
            <person name="Ruller R."/>
            <person name="Salamov A."/>
            <person name="Salih N.S."/>
            <person name="Samson R.A."/>
            <person name="Sandor E."/>
            <person name="Sanguinetti M."/>
            <person name="Schuetze T."/>
            <person name="Sepcic K."/>
            <person name="Shelest E."/>
            <person name="Sherlock G."/>
            <person name="Sophianopoulou V."/>
            <person name="Squina F.M."/>
            <person name="Sun H."/>
            <person name="Susca A."/>
            <person name="Todd R.B."/>
            <person name="Tsang A."/>
            <person name="Unkles S.E."/>
            <person name="van de Wiele N."/>
            <person name="van Rossen-Uffink D."/>
            <person name="Oliveira J.V."/>
            <person name="Vesth T.C."/>
            <person name="Visser J."/>
            <person name="Yu J.-H."/>
            <person name="Zhou M."/>
            <person name="Andersen M.R."/>
            <person name="Archer D.B."/>
            <person name="Baker S.E."/>
            <person name="Benoit I."/>
            <person name="Brakhage A.A."/>
            <person name="Braus G.H."/>
            <person name="Fischer R."/>
            <person name="Frisvad J.C."/>
            <person name="Goldman G.H."/>
            <person name="Houbraken J."/>
            <person name="Oakley B."/>
            <person name="Pocsi I."/>
            <person name="Scazzocchio C."/>
            <person name="Seiboth B."/>
            <person name="vanKuyk P.A."/>
            <person name="Wortman J."/>
            <person name="Dyer P.S."/>
            <person name="Grigoriev I.V."/>
        </authorList>
    </citation>
    <scope>NUCLEOTIDE SEQUENCE [LARGE SCALE GENOMIC DNA]</scope>
    <source>
        <strain evidence="7">CBS 583.65</strain>
    </source>
</reference>